<dbReference type="InterPro" id="IPR001841">
    <property type="entry name" value="Znf_RING"/>
</dbReference>
<dbReference type="GO" id="GO:0016301">
    <property type="term" value="F:kinase activity"/>
    <property type="evidence" value="ECO:0007669"/>
    <property type="project" value="UniProtKB-KW"/>
</dbReference>
<dbReference type="Pfam" id="PF06391">
    <property type="entry name" value="MAT1"/>
    <property type="match status" value="1"/>
</dbReference>
<evidence type="ECO:0000256" key="2">
    <source>
        <dbReference type="ARBA" id="ARBA00022257"/>
    </source>
</evidence>
<keyword evidence="4 9" id="KW-0863">Zinc-finger</keyword>
<evidence type="ECO:0000256" key="5">
    <source>
        <dbReference type="ARBA" id="ARBA00022833"/>
    </source>
</evidence>
<keyword evidence="3" id="KW-0479">Metal-binding</keyword>
<evidence type="ECO:0000259" key="12">
    <source>
        <dbReference type="PROSITE" id="PS50089"/>
    </source>
</evidence>
<dbReference type="InterPro" id="IPR013083">
    <property type="entry name" value="Znf_RING/FYVE/PHD"/>
</dbReference>
<dbReference type="PANTHER" id="PTHR12683:SF13">
    <property type="entry name" value="CDK-ACTIVATING KINASE ASSEMBLY FACTOR MAT1"/>
    <property type="match status" value="1"/>
</dbReference>
<keyword evidence="13" id="KW-0418">Kinase</keyword>
<dbReference type="InterPro" id="IPR004575">
    <property type="entry name" value="MAT1/Tfb3"/>
</dbReference>
<keyword evidence="5" id="KW-0862">Zinc</keyword>
<evidence type="ECO:0000313" key="13">
    <source>
        <dbReference type="EMBL" id="SLM33792.1"/>
    </source>
</evidence>
<accession>A0A1W5CSM4</accession>
<dbReference type="GO" id="GO:0006289">
    <property type="term" value="P:nucleotide-excision repair"/>
    <property type="evidence" value="ECO:0007669"/>
    <property type="project" value="InterPro"/>
</dbReference>
<dbReference type="GO" id="GO:0070985">
    <property type="term" value="C:transcription factor TFIIK complex"/>
    <property type="evidence" value="ECO:0007669"/>
    <property type="project" value="UniProtKB-ARBA"/>
</dbReference>
<evidence type="ECO:0000256" key="6">
    <source>
        <dbReference type="ARBA" id="ARBA00023242"/>
    </source>
</evidence>
<dbReference type="GO" id="GO:0008270">
    <property type="term" value="F:zinc ion binding"/>
    <property type="evidence" value="ECO:0007669"/>
    <property type="project" value="UniProtKB-KW"/>
</dbReference>
<comment type="subcellular location">
    <subcellularLocation>
        <location evidence="1">Nucleus</location>
    </subcellularLocation>
</comment>
<dbReference type="Gene3D" id="3.30.40.10">
    <property type="entry name" value="Zinc/RING finger domain, C3HC4 (zinc finger)"/>
    <property type="match status" value="1"/>
</dbReference>
<keyword evidence="10" id="KW-0175">Coiled coil</keyword>
<name>A0A1W5CSM4_9LECA</name>
<evidence type="ECO:0000256" key="3">
    <source>
        <dbReference type="ARBA" id="ARBA00022723"/>
    </source>
</evidence>
<dbReference type="CDD" id="cd16573">
    <property type="entry name" value="RING-HC_TFB3-like"/>
    <property type="match status" value="1"/>
</dbReference>
<dbReference type="AlphaFoldDB" id="A0A1W5CSM4"/>
<dbReference type="Proteomes" id="UP000192927">
    <property type="component" value="Unassembled WGS sequence"/>
</dbReference>
<evidence type="ECO:0000256" key="8">
    <source>
        <dbReference type="ARBA" id="ARBA00033277"/>
    </source>
</evidence>
<evidence type="ECO:0000256" key="7">
    <source>
        <dbReference type="ARBA" id="ARBA00029873"/>
    </source>
</evidence>
<evidence type="ECO:0000256" key="10">
    <source>
        <dbReference type="SAM" id="Coils"/>
    </source>
</evidence>
<dbReference type="FunFam" id="3.30.40.10:FF:000037">
    <property type="entry name" value="Cdk-activating kinase assembly factor MAT1, centre"/>
    <property type="match status" value="1"/>
</dbReference>
<evidence type="ECO:0000313" key="14">
    <source>
        <dbReference type="Proteomes" id="UP000192927"/>
    </source>
</evidence>
<feature type="coiled-coil region" evidence="10">
    <location>
        <begin position="193"/>
        <end position="229"/>
    </location>
</feature>
<evidence type="ECO:0000256" key="1">
    <source>
        <dbReference type="ARBA" id="ARBA00004123"/>
    </source>
</evidence>
<keyword evidence="6" id="KW-0539">Nucleus</keyword>
<dbReference type="GO" id="GO:0061575">
    <property type="term" value="F:cyclin-dependent protein serine/threonine kinase activator activity"/>
    <property type="evidence" value="ECO:0007669"/>
    <property type="project" value="InterPro"/>
</dbReference>
<keyword evidence="14" id="KW-1185">Reference proteome</keyword>
<dbReference type="InterPro" id="IPR017907">
    <property type="entry name" value="Znf_RING_CS"/>
</dbReference>
<dbReference type="SUPFAM" id="SSF57850">
    <property type="entry name" value="RING/U-box"/>
    <property type="match status" value="1"/>
</dbReference>
<dbReference type="PANTHER" id="PTHR12683">
    <property type="entry name" value="CDK-ACTIVATING KINASE ASSEMBLY FACTOR MAT1"/>
    <property type="match status" value="1"/>
</dbReference>
<dbReference type="NCBIfam" id="TIGR00570">
    <property type="entry name" value="cdk7"/>
    <property type="match status" value="1"/>
</dbReference>
<reference evidence="14" key="1">
    <citation type="submission" date="2017-03" db="EMBL/GenBank/DDBJ databases">
        <authorList>
            <person name="Sharma R."/>
            <person name="Thines M."/>
        </authorList>
    </citation>
    <scope>NUCLEOTIDE SEQUENCE [LARGE SCALE GENOMIC DNA]</scope>
</reference>
<sequence>MSRRNGVSRGPGEEDGELHIQLHTLRLSSPLSQASANAASASPDICPVCKSSRYLNPNMRFLVNPECYHKMCESCVDRIFSQGPAPCPVAGCGRTLRKQRFRKQTFGDIHIEREVDIRRRVAQVFNRRQEEFTTLLAYNNYLEEVETLTFNLLHRIDLPATESALASHAAQNAPSISHNASLQTQESASLSARQAFEKEQALLRREAARKEEDDERRELEEGKREILNRLATRPGDPDAIAREGQTVILKKSTARRSAAEKARQHQQQQQASDMFSSADNGASGFTIKGLKPTAVAEPEKPYDPFGGVREKRDYYVLQDYYEHPWLDNARTDPQITAGGYDVHEYYARTMLEAFAGLGCFIEAEVAGRDVPADKSEATAAAAAATGGGGGHGVGPGGDVL</sequence>
<keyword evidence="13" id="KW-0808">Transferase</keyword>
<protein>
    <recommendedName>
        <fullName evidence="2">RNA polymerase II transcription factor B subunit 3</fullName>
    </recommendedName>
    <alternativeName>
        <fullName evidence="8">RNA polymerase II transcription factor B 38 kDa subunit</fullName>
    </alternativeName>
    <alternativeName>
        <fullName evidence="7">RNA polymerase II transcription factor B p38 subunit</fullName>
    </alternativeName>
</protein>
<evidence type="ECO:0000256" key="9">
    <source>
        <dbReference type="PROSITE-ProRule" id="PRU00175"/>
    </source>
</evidence>
<dbReference type="InterPro" id="IPR015877">
    <property type="entry name" value="MAT1_centre"/>
</dbReference>
<dbReference type="EMBL" id="FWEW01000123">
    <property type="protein sequence ID" value="SLM33792.1"/>
    <property type="molecule type" value="Genomic_DNA"/>
</dbReference>
<dbReference type="PROSITE" id="PS50089">
    <property type="entry name" value="ZF_RING_2"/>
    <property type="match status" value="1"/>
</dbReference>
<dbReference type="Pfam" id="PF17121">
    <property type="entry name" value="zf-C3HC4_5"/>
    <property type="match status" value="1"/>
</dbReference>
<dbReference type="PROSITE" id="PS00518">
    <property type="entry name" value="ZF_RING_1"/>
    <property type="match status" value="1"/>
</dbReference>
<feature type="region of interest" description="Disordered" evidence="11">
    <location>
        <begin position="253"/>
        <end position="278"/>
    </location>
</feature>
<feature type="domain" description="RING-type" evidence="12">
    <location>
        <begin position="46"/>
        <end position="89"/>
    </location>
</feature>
<proteinExistence type="predicted"/>
<organism evidence="13 14">
    <name type="scientific">Lasallia pustulata</name>
    <dbReference type="NCBI Taxonomy" id="136370"/>
    <lineage>
        <taxon>Eukaryota</taxon>
        <taxon>Fungi</taxon>
        <taxon>Dikarya</taxon>
        <taxon>Ascomycota</taxon>
        <taxon>Pezizomycotina</taxon>
        <taxon>Lecanoromycetes</taxon>
        <taxon>OSLEUM clade</taxon>
        <taxon>Umbilicariomycetidae</taxon>
        <taxon>Umbilicariales</taxon>
        <taxon>Umbilicariaceae</taxon>
        <taxon>Lasallia</taxon>
    </lineage>
</organism>
<evidence type="ECO:0000256" key="11">
    <source>
        <dbReference type="SAM" id="MobiDB-lite"/>
    </source>
</evidence>
<dbReference type="GO" id="GO:0006357">
    <property type="term" value="P:regulation of transcription by RNA polymerase II"/>
    <property type="evidence" value="ECO:0007669"/>
    <property type="project" value="TreeGrafter"/>
</dbReference>
<evidence type="ECO:0000256" key="4">
    <source>
        <dbReference type="ARBA" id="ARBA00022771"/>
    </source>
</evidence>